<sequence>MHVCIDPAVGVVQAMQVNCKDCLTYQVGALASLLPSGMSSQQLADGLSAHMRMLRGFQWSTSGYFTSGPGFWMTAAYFGDGLFLVDGSRNSSVQSDIDVLVRAFQLKIVHPAEPRMLDPALYTSEVVYVSFGRYPTPIQTKHDLLSSPHCSRTPRAGFRRASILEFQPLTSATAMHTTAVSGMRALATPARPLVMGDVCPICHAKVKERPLFSSTYIGCLC</sequence>
<dbReference type="EMBL" id="CP089984">
    <property type="protein sequence ID" value="WXB12656.1"/>
    <property type="molecule type" value="Genomic_DNA"/>
</dbReference>
<evidence type="ECO:0000313" key="2">
    <source>
        <dbReference type="Proteomes" id="UP001370348"/>
    </source>
</evidence>
<proteinExistence type="predicted"/>
<dbReference type="Proteomes" id="UP001370348">
    <property type="component" value="Chromosome"/>
</dbReference>
<name>A0ABZ2LU31_9BACT</name>
<reference evidence="1 2" key="1">
    <citation type="submission" date="2021-12" db="EMBL/GenBank/DDBJ databases">
        <title>Discovery of the Pendulisporaceae a myxobacterial family with distinct sporulation behavior and unique specialized metabolism.</title>
        <authorList>
            <person name="Garcia R."/>
            <person name="Popoff A."/>
            <person name="Bader C.D."/>
            <person name="Loehr J."/>
            <person name="Walesch S."/>
            <person name="Walt C."/>
            <person name="Boldt J."/>
            <person name="Bunk B."/>
            <person name="Haeckl F.J.F.P.J."/>
            <person name="Gunesch A.P."/>
            <person name="Birkelbach J."/>
            <person name="Nuebel U."/>
            <person name="Pietschmann T."/>
            <person name="Bach T."/>
            <person name="Mueller R."/>
        </authorList>
    </citation>
    <scope>NUCLEOTIDE SEQUENCE [LARGE SCALE GENOMIC DNA]</scope>
    <source>
        <strain evidence="1 2">MSr11954</strain>
    </source>
</reference>
<gene>
    <name evidence="1" type="ORF">LZC94_33000</name>
</gene>
<keyword evidence="2" id="KW-1185">Reference proteome</keyword>
<accession>A0ABZ2LU31</accession>
<dbReference type="RefSeq" id="WP_394822277.1">
    <property type="nucleotide sequence ID" value="NZ_CP089984.1"/>
</dbReference>
<evidence type="ECO:0000313" key="1">
    <source>
        <dbReference type="EMBL" id="WXB12656.1"/>
    </source>
</evidence>
<organism evidence="1 2">
    <name type="scientific">Pendulispora albinea</name>
    <dbReference type="NCBI Taxonomy" id="2741071"/>
    <lineage>
        <taxon>Bacteria</taxon>
        <taxon>Pseudomonadati</taxon>
        <taxon>Myxococcota</taxon>
        <taxon>Myxococcia</taxon>
        <taxon>Myxococcales</taxon>
        <taxon>Sorangiineae</taxon>
        <taxon>Pendulisporaceae</taxon>
        <taxon>Pendulispora</taxon>
    </lineage>
</organism>
<protein>
    <submittedName>
        <fullName evidence="1">Uncharacterized protein</fullName>
    </submittedName>
</protein>